<comment type="similarity">
    <text evidence="1 7">Belongs to the type-B carboxylesterase/lipase family.</text>
</comment>
<keyword evidence="5" id="KW-1015">Disulfide bond</keyword>
<evidence type="ECO:0000256" key="4">
    <source>
        <dbReference type="ARBA" id="ARBA00022801"/>
    </source>
</evidence>
<feature type="non-terminal residue" evidence="10">
    <location>
        <position position="1"/>
    </location>
</feature>
<reference evidence="10" key="1">
    <citation type="submission" date="2022-03" db="EMBL/GenBank/DDBJ databases">
        <authorList>
            <person name="Martin H S."/>
        </authorList>
    </citation>
    <scope>NUCLEOTIDE SEQUENCE</scope>
</reference>
<dbReference type="EC" id="3.1.1.-" evidence="7"/>
<keyword evidence="3" id="KW-0732">Signal</keyword>
<evidence type="ECO:0000256" key="6">
    <source>
        <dbReference type="ARBA" id="ARBA00023180"/>
    </source>
</evidence>
<dbReference type="InterPro" id="IPR019826">
    <property type="entry name" value="Carboxylesterase_B_AS"/>
</dbReference>
<accession>A0ABN8I873</accession>
<keyword evidence="8" id="KW-0472">Membrane</keyword>
<protein>
    <recommendedName>
        <fullName evidence="7">Carboxylic ester hydrolase</fullName>
        <ecNumber evidence="7">3.1.1.-</ecNumber>
    </recommendedName>
</protein>
<evidence type="ECO:0000256" key="1">
    <source>
        <dbReference type="ARBA" id="ARBA00005964"/>
    </source>
</evidence>
<evidence type="ECO:0000313" key="11">
    <source>
        <dbReference type="Proteomes" id="UP000837857"/>
    </source>
</evidence>
<keyword evidence="8" id="KW-1133">Transmembrane helix</keyword>
<dbReference type="PROSITE" id="PS00122">
    <property type="entry name" value="CARBOXYLESTERASE_B_1"/>
    <property type="match status" value="1"/>
</dbReference>
<dbReference type="InterPro" id="IPR019819">
    <property type="entry name" value="Carboxylesterase_B_CS"/>
</dbReference>
<dbReference type="InterPro" id="IPR051093">
    <property type="entry name" value="Neuroligin/BSAL"/>
</dbReference>
<evidence type="ECO:0000256" key="3">
    <source>
        <dbReference type="ARBA" id="ARBA00022729"/>
    </source>
</evidence>
<evidence type="ECO:0000256" key="7">
    <source>
        <dbReference type="RuleBase" id="RU361235"/>
    </source>
</evidence>
<evidence type="ECO:0000256" key="8">
    <source>
        <dbReference type="SAM" id="Phobius"/>
    </source>
</evidence>
<evidence type="ECO:0000256" key="5">
    <source>
        <dbReference type="ARBA" id="ARBA00023157"/>
    </source>
</evidence>
<dbReference type="PANTHER" id="PTHR43903">
    <property type="entry name" value="NEUROLIGIN"/>
    <property type="match status" value="1"/>
</dbReference>
<keyword evidence="11" id="KW-1185">Reference proteome</keyword>
<name>A0ABN8I873_9NEOP</name>
<evidence type="ECO:0000313" key="10">
    <source>
        <dbReference type="EMBL" id="CAH2050372.1"/>
    </source>
</evidence>
<dbReference type="Proteomes" id="UP000837857">
    <property type="component" value="Chromosome 2"/>
</dbReference>
<evidence type="ECO:0000256" key="2">
    <source>
        <dbReference type="ARBA" id="ARBA00022487"/>
    </source>
</evidence>
<feature type="transmembrane region" description="Helical" evidence="8">
    <location>
        <begin position="493"/>
        <end position="514"/>
    </location>
</feature>
<dbReference type="EMBL" id="OW152814">
    <property type="protein sequence ID" value="CAH2050372.1"/>
    <property type="molecule type" value="Genomic_DNA"/>
</dbReference>
<dbReference type="InterPro" id="IPR029058">
    <property type="entry name" value="AB_hydrolase_fold"/>
</dbReference>
<gene>
    <name evidence="10" type="ORF">IPOD504_LOCUS7409</name>
</gene>
<dbReference type="InterPro" id="IPR002018">
    <property type="entry name" value="CarbesteraseB"/>
</dbReference>
<dbReference type="Gene3D" id="3.40.50.1820">
    <property type="entry name" value="alpha/beta hydrolase"/>
    <property type="match status" value="2"/>
</dbReference>
<keyword evidence="8" id="KW-0812">Transmembrane</keyword>
<keyword evidence="4 7" id="KW-0378">Hydrolase</keyword>
<dbReference type="SUPFAM" id="SSF53474">
    <property type="entry name" value="alpha/beta-Hydrolases"/>
    <property type="match status" value="1"/>
</dbReference>
<sequence length="532" mass="60178">MMIKVYTEISLIPVEIFYGIPYANAPVGKFRFAAPERHSGWRRTFFAHRMPPRCPQQGMDNESYSEDCLFLNVFAPRVASGWKIISNQYLSFLWIRENIAAFGGDPNAITLVGHSSGADCVLHHIVSPRSSGLFQRAIVMSPREIWRAVNKELGANASEVERVSRVIAETMECSSKTDKDILNCMRSRTISDIMTISLNDTMLKSLQPVSDKFLPDSDQYLPMLVPEALTSSKTANIQLDLLMGTTSLEAINYNDNLYEYLMKEGASRVLEYTTTQAIPDIMRMLSLHGQHVLPMLIQAIRWEFWGPALKKDDEKEIMETIESLARMETSAKWGAGGALLAARLARRVTRLYVYRFVQPSEVDMQGRHFNFSGATHGADLIALLGDALMLQIARRTASDSEKRISAVFRKYIANFVKYGYPSVNNEWQRYKIGDAYVQDIGDETNKNIKLSPSSRDVAFWLKYLPTLSNLLITKEHSEQITLEKGESRFRGGVFAMSGVSVVLLLLLCVSAVLLHRRRTRRSSLDVEVMNHH</sequence>
<feature type="domain" description="Carboxylesterase type B" evidence="9">
    <location>
        <begin position="13"/>
        <end position="77"/>
    </location>
</feature>
<evidence type="ECO:0000259" key="9">
    <source>
        <dbReference type="Pfam" id="PF00135"/>
    </source>
</evidence>
<dbReference type="PROSITE" id="PS00941">
    <property type="entry name" value="CARBOXYLESTERASE_B_2"/>
    <property type="match status" value="1"/>
</dbReference>
<proteinExistence type="inferred from homology"/>
<dbReference type="Pfam" id="PF00135">
    <property type="entry name" value="COesterase"/>
    <property type="match status" value="2"/>
</dbReference>
<keyword evidence="2" id="KW-0719">Serine esterase</keyword>
<keyword evidence="6" id="KW-0325">Glycoprotein</keyword>
<feature type="domain" description="Carboxylesterase type B" evidence="9">
    <location>
        <begin position="88"/>
        <end position="460"/>
    </location>
</feature>
<organism evidence="10 11">
    <name type="scientific">Iphiclides podalirius</name>
    <name type="common">scarce swallowtail</name>
    <dbReference type="NCBI Taxonomy" id="110791"/>
    <lineage>
        <taxon>Eukaryota</taxon>
        <taxon>Metazoa</taxon>
        <taxon>Ecdysozoa</taxon>
        <taxon>Arthropoda</taxon>
        <taxon>Hexapoda</taxon>
        <taxon>Insecta</taxon>
        <taxon>Pterygota</taxon>
        <taxon>Neoptera</taxon>
        <taxon>Endopterygota</taxon>
        <taxon>Lepidoptera</taxon>
        <taxon>Glossata</taxon>
        <taxon>Ditrysia</taxon>
        <taxon>Papilionoidea</taxon>
        <taxon>Papilionidae</taxon>
        <taxon>Papilioninae</taxon>
        <taxon>Iphiclides</taxon>
    </lineage>
</organism>